<accession>A0A1H0PB69</accession>
<dbReference type="PANTHER" id="PTHR34351">
    <property type="entry name" value="SLR1927 PROTEIN-RELATED"/>
    <property type="match status" value="1"/>
</dbReference>
<feature type="region of interest" description="Disordered" evidence="1">
    <location>
        <begin position="1"/>
        <end position="24"/>
    </location>
</feature>
<evidence type="ECO:0000313" key="4">
    <source>
        <dbReference type="EMBL" id="SDP02000.1"/>
    </source>
</evidence>
<dbReference type="InterPro" id="IPR002881">
    <property type="entry name" value="DUF58"/>
</dbReference>
<dbReference type="RefSeq" id="WP_090476586.1">
    <property type="nucleotide sequence ID" value="NZ_LT629710.1"/>
</dbReference>
<dbReference type="PANTHER" id="PTHR34351:SF1">
    <property type="entry name" value="SLR1927 PROTEIN"/>
    <property type="match status" value="1"/>
</dbReference>
<feature type="compositionally biased region" description="Low complexity" evidence="1">
    <location>
        <begin position="1"/>
        <end position="22"/>
    </location>
</feature>
<dbReference type="EMBL" id="LT629710">
    <property type="protein sequence ID" value="SDP02000.1"/>
    <property type="molecule type" value="Genomic_DNA"/>
</dbReference>
<evidence type="ECO:0000256" key="1">
    <source>
        <dbReference type="SAM" id="MobiDB-lite"/>
    </source>
</evidence>
<name>A0A1H0PB69_9ACTN</name>
<gene>
    <name evidence="4" type="ORF">SAMN04515671_2691</name>
</gene>
<keyword evidence="2" id="KW-1133">Transmembrane helix</keyword>
<evidence type="ECO:0000313" key="5">
    <source>
        <dbReference type="Proteomes" id="UP000198741"/>
    </source>
</evidence>
<keyword evidence="2" id="KW-0812">Transmembrane</keyword>
<keyword evidence="2" id="KW-0472">Membrane</keyword>
<dbReference type="Proteomes" id="UP000198741">
    <property type="component" value="Chromosome I"/>
</dbReference>
<proteinExistence type="predicted"/>
<feature type="transmembrane region" description="Helical" evidence="2">
    <location>
        <begin position="59"/>
        <end position="79"/>
    </location>
</feature>
<keyword evidence="5" id="KW-1185">Reference proteome</keyword>
<feature type="transmembrane region" description="Helical" evidence="2">
    <location>
        <begin position="30"/>
        <end position="53"/>
    </location>
</feature>
<reference evidence="4 5" key="1">
    <citation type="submission" date="2016-10" db="EMBL/GenBank/DDBJ databases">
        <authorList>
            <person name="de Groot N.N."/>
        </authorList>
    </citation>
    <scope>NUCLEOTIDE SEQUENCE [LARGE SCALE GENOMIC DNA]</scope>
    <source>
        <strain evidence="5">P4-7,KCTC 19426,CECT 7604</strain>
    </source>
</reference>
<dbReference type="STRING" id="1090615.SAMN04515671_2691"/>
<organism evidence="4 5">
    <name type="scientific">Nakamurella panacisegetis</name>
    <dbReference type="NCBI Taxonomy" id="1090615"/>
    <lineage>
        <taxon>Bacteria</taxon>
        <taxon>Bacillati</taxon>
        <taxon>Actinomycetota</taxon>
        <taxon>Actinomycetes</taxon>
        <taxon>Nakamurellales</taxon>
        <taxon>Nakamurellaceae</taxon>
        <taxon>Nakamurella</taxon>
    </lineage>
</organism>
<dbReference type="AlphaFoldDB" id="A0A1H0PB69"/>
<evidence type="ECO:0000259" key="3">
    <source>
        <dbReference type="Pfam" id="PF01882"/>
    </source>
</evidence>
<dbReference type="Pfam" id="PF01882">
    <property type="entry name" value="DUF58"/>
    <property type="match status" value="1"/>
</dbReference>
<protein>
    <recommendedName>
        <fullName evidence="3">DUF58 domain-containing protein</fullName>
    </recommendedName>
</protein>
<dbReference type="OrthoDB" id="9812729at2"/>
<sequence length="410" mass="43471">MSLLAPRPAAPGTGPTAGGRRPQAGLGRGLRVVTPIGWTAVGAAVVFFAASRWTGWPELSVVAVALAAALVVASVFVVGRSRYRVVLDLRSERVVVGEPATGRMLVSNTSGSRLLPVRMELPVGAAIPSISIPSLAKDAVHEELFVIPTARRGVIVVGPARSVRGDAFGLFRRSVRWTEPELLYVHPRTVPLEGTSPGFIQDLEGEATKELSNNDVSFHALRGYVPGDDRRYIHWKTTARTGVVMVRQFEETRRSHLAVALSVRMQDYGSEAEFEIAVASAASLGVQAFREERAVSVVPGDRPLRAATARRLLDGIAGVEWSDTTDGVATAARNTAATVPDVSVAIVLCGSEPTVAQIRSAATAFPVGVRVVAVRVERGAPIAVRRVGSLPVLTIGALDDLARALRAVRA</sequence>
<feature type="domain" description="DUF58" evidence="3">
    <location>
        <begin position="221"/>
        <end position="297"/>
    </location>
</feature>
<evidence type="ECO:0000256" key="2">
    <source>
        <dbReference type="SAM" id="Phobius"/>
    </source>
</evidence>